<feature type="non-terminal residue" evidence="2">
    <location>
        <position position="669"/>
    </location>
</feature>
<evidence type="ECO:0000313" key="3">
    <source>
        <dbReference type="Proteomes" id="UP000237271"/>
    </source>
</evidence>
<accession>A0A2P4XKD3</accession>
<dbReference type="EMBL" id="NCKW01009784">
    <property type="protein sequence ID" value="POM66021.1"/>
    <property type="molecule type" value="Genomic_DNA"/>
</dbReference>
<dbReference type="Proteomes" id="UP000237271">
    <property type="component" value="Unassembled WGS sequence"/>
</dbReference>
<sequence>MTQGTEKRVVSRKSEVSDKLSSNAALATTQPKGESAVFMKTIVEEVNKLSPQQRGYVISDVLISLKESLEEDIGGTHQSEVVSSLVFLVGWWAGESEYHIEHLGLYRDYITTVKSYVSRLPRSSQRTALQRLIDSLASAIKQFVALLKPNAGMKVKRVCPTVNMSFSRDVGSVDNSAKRYQSLVRILAAFKKEISVNIRDGYDQRIFKPLNKLFRWLCEDQREPYQLHVYRMFVRAAKQHANQILDADARANFIRILERMSEVITDPSSLKTRKFLTDIRQRAGEVLQKLKRFRGKGLQHSILHNLVAEVARLVDYTTYGWNPRQDLTIRKCVKELKEIIMSLDLKPELILHYYQRYRLKRNKVAAYSAIIMFIFCKYQMDVILAHFSADELRVKCLTAVHDELQHAETQLRPALDALKRTLSVVRASRKMYKAPLVLVDESIEVSKALELLVAACNEIGALICELNRQVSSAGSDTSPSATDDEEDMRAEAKLEVPVKKKAAKETEGGRQEKKCTISVATKAAVIDLSLSDEEENVVVKDEPMKENDHVAMEIEEASVPPADQGGSMSDQEHCEEKQEEGSGPPPRKKARKRMKQKSKKGPKKVGRDVVIRLRKRAEMVPGGDIGETVGSALNAAIAVEENDGETSLIRAFVSATAEAGRKLVEVHAE</sequence>
<feature type="compositionally biased region" description="Basic and acidic residues" evidence="1">
    <location>
        <begin position="489"/>
        <end position="512"/>
    </location>
</feature>
<proteinExistence type="predicted"/>
<feature type="compositionally biased region" description="Basic and acidic residues" evidence="1">
    <location>
        <begin position="570"/>
        <end position="580"/>
    </location>
</feature>
<feature type="compositionally biased region" description="Basic residues" evidence="1">
    <location>
        <begin position="586"/>
        <end position="604"/>
    </location>
</feature>
<dbReference type="OrthoDB" id="129537at2759"/>
<dbReference type="AlphaFoldDB" id="A0A2P4XKD3"/>
<feature type="region of interest" description="Disordered" evidence="1">
    <location>
        <begin position="559"/>
        <end position="608"/>
    </location>
</feature>
<reference evidence="2 3" key="1">
    <citation type="journal article" date="2017" name="Genome Biol. Evol.">
        <title>Phytophthora megakarya and P. palmivora, closely related causal agents of cacao black pod rot, underwent increases in genome sizes and gene numbers by different mechanisms.</title>
        <authorList>
            <person name="Ali S.S."/>
            <person name="Shao J."/>
            <person name="Lary D.J."/>
            <person name="Kronmiller B."/>
            <person name="Shen D."/>
            <person name="Strem M.D."/>
            <person name="Amoako-Attah I."/>
            <person name="Akrofi A.Y."/>
            <person name="Begoude B.A."/>
            <person name="Ten Hoopen G.M."/>
            <person name="Coulibaly K."/>
            <person name="Kebe B.I."/>
            <person name="Melnick R.L."/>
            <person name="Guiltinan M.J."/>
            <person name="Tyler B.M."/>
            <person name="Meinhardt L.W."/>
            <person name="Bailey B.A."/>
        </authorList>
    </citation>
    <scope>NUCLEOTIDE SEQUENCE [LARGE SCALE GENOMIC DNA]</scope>
    <source>
        <strain evidence="3">sbr112.9</strain>
    </source>
</reference>
<protein>
    <submittedName>
        <fullName evidence="2">Uncharacterized protein</fullName>
    </submittedName>
</protein>
<comment type="caution">
    <text evidence="2">The sequence shown here is derived from an EMBL/GenBank/DDBJ whole genome shotgun (WGS) entry which is preliminary data.</text>
</comment>
<feature type="compositionally biased region" description="Polar residues" evidence="1">
    <location>
        <begin position="471"/>
        <end position="481"/>
    </location>
</feature>
<gene>
    <name evidence="2" type="ORF">PHPALM_18184</name>
</gene>
<feature type="region of interest" description="Disordered" evidence="1">
    <location>
        <begin position="471"/>
        <end position="512"/>
    </location>
</feature>
<evidence type="ECO:0000313" key="2">
    <source>
        <dbReference type="EMBL" id="POM66021.1"/>
    </source>
</evidence>
<evidence type="ECO:0000256" key="1">
    <source>
        <dbReference type="SAM" id="MobiDB-lite"/>
    </source>
</evidence>
<name>A0A2P4XKD3_9STRA</name>
<keyword evidence="3" id="KW-1185">Reference proteome</keyword>
<organism evidence="2 3">
    <name type="scientific">Phytophthora palmivora</name>
    <dbReference type="NCBI Taxonomy" id="4796"/>
    <lineage>
        <taxon>Eukaryota</taxon>
        <taxon>Sar</taxon>
        <taxon>Stramenopiles</taxon>
        <taxon>Oomycota</taxon>
        <taxon>Peronosporomycetes</taxon>
        <taxon>Peronosporales</taxon>
        <taxon>Peronosporaceae</taxon>
        <taxon>Phytophthora</taxon>
    </lineage>
</organism>